<dbReference type="EMBL" id="JAUSQU010000001">
    <property type="protein sequence ID" value="MDP9841721.1"/>
    <property type="molecule type" value="Genomic_DNA"/>
</dbReference>
<dbReference type="PANTHER" id="PTHR16305:SF35">
    <property type="entry name" value="TRANSCRIPTIONAL ACTIVATOR DOMAIN"/>
    <property type="match status" value="1"/>
</dbReference>
<dbReference type="PROSITE" id="PS50043">
    <property type="entry name" value="HTH_LUXR_2"/>
    <property type="match status" value="1"/>
</dbReference>
<evidence type="ECO:0000313" key="4">
    <source>
        <dbReference type="EMBL" id="MDP9841721.1"/>
    </source>
</evidence>
<evidence type="ECO:0000259" key="3">
    <source>
        <dbReference type="PROSITE" id="PS50043"/>
    </source>
</evidence>
<reference evidence="4 5" key="1">
    <citation type="submission" date="2023-07" db="EMBL/GenBank/DDBJ databases">
        <title>Sequencing the genomes of 1000 actinobacteria strains.</title>
        <authorList>
            <person name="Klenk H.-P."/>
        </authorList>
    </citation>
    <scope>NUCLEOTIDE SEQUENCE [LARGE SCALE GENOMIC DNA]</scope>
    <source>
        <strain evidence="4 5">DSM 46740</strain>
    </source>
</reference>
<comment type="caution">
    <text evidence="4">The sequence shown here is derived from an EMBL/GenBank/DDBJ whole genome shotgun (WGS) entry which is preliminary data.</text>
</comment>
<dbReference type="InterPro" id="IPR011990">
    <property type="entry name" value="TPR-like_helical_dom_sf"/>
</dbReference>
<dbReference type="InterPro" id="IPR000792">
    <property type="entry name" value="Tscrpt_reg_LuxR_C"/>
</dbReference>
<dbReference type="GO" id="GO:0003677">
    <property type="term" value="F:DNA binding"/>
    <property type="evidence" value="ECO:0007669"/>
    <property type="project" value="UniProtKB-KW"/>
</dbReference>
<gene>
    <name evidence="4" type="ORF">J2853_000932</name>
</gene>
<dbReference type="InterPro" id="IPR041664">
    <property type="entry name" value="AAA_16"/>
</dbReference>
<keyword evidence="5" id="KW-1185">Reference proteome</keyword>
<accession>A0ABT9Q4Q3</accession>
<sequence length="929" mass="101115">MGLFERDEALASLEGLLADAANGRGRVALVSGTVATGKSELLLTLTEKAIDLGALAITATGSRAERDLPLGVLSQLIHDAPLPAEERERALDLLHEGAAAAMSSERHEETLEHMDAQIVHTLCTVLLELSERYPLLIVVDDVQHADRASLICLAYLCRRVRFARVVALFGHADHGRYAETSFQTELLRQPHCRRIQLPLLSRSGVLELAAERLGRESADRFAAEWFLLSGGNPLLVVALTEDHEDAERAAGEPPASVVVGDRYGQAVLSCLHRAGPRMLHVARGLAVLGERAALDRLLDLSPGEVAQAVHALTVTGLLTREGFRHETARVAVLAEIAPEQRAELFHRAAELAHNGGAPAAVVAEYLLHAGQTTAPWVVPVLESAARQALREGLVEPAVAYLKLAWRACTDEQQRVKITTALVRAEWRINPSASTGHFPELTDAMHRGILRGYGAVVLAKALLWHGRFDDAQEVLDHVGDSGTDLDQEALAELLATRSWLRSAYPSFLAHLRRTKGDHGRVTISSVSANRRREAASALATVLTRGPDEDLMSAVERILRSSKLDETSLDTVESAVLALTYGGSADTAAPWCDLFIEEAVTRRAPSRQARLAAVRAEIAIRQGDMPGAERHARLALEIMPHTSWGVAVGGPLSTLVLAATAMGKFADVNDYLDQPVPDAMFQTRYGLHYLHARGRYSLATDHLRPALSDFELCGRLMEQWELDVPGLIPWRTDAAEVCLRMGRPGQARKLIDEQLARCGSNAPRVHGIAMRLLAATSELRHRPMLLRKAADLLQSSGSDRYELARALFDLTEAYHALGEYRRAGMIGRRASAVAQECEANSLIRALSRGTAVEEAHGKAVEGQEVTAILSEAERRVAALAAVGYTNREIASKLYVTVSTVEQHLTHSYRKLNITRRADLPASVELTNSVIA</sequence>
<keyword evidence="4" id="KW-0238">DNA-binding</keyword>
<name>A0ABT9Q4Q3_9ACTN</name>
<feature type="domain" description="HTH luxR-type" evidence="3">
    <location>
        <begin position="860"/>
        <end position="925"/>
    </location>
</feature>
<dbReference type="Pfam" id="PF13191">
    <property type="entry name" value="AAA_16"/>
    <property type="match status" value="1"/>
</dbReference>
<dbReference type="RefSeq" id="WP_307555284.1">
    <property type="nucleotide sequence ID" value="NZ_JAUSQU010000001.1"/>
</dbReference>
<dbReference type="PRINTS" id="PR00038">
    <property type="entry name" value="HTHLUXR"/>
</dbReference>
<dbReference type="Gene3D" id="1.25.40.10">
    <property type="entry name" value="Tetratricopeptide repeat domain"/>
    <property type="match status" value="1"/>
</dbReference>
<evidence type="ECO:0000256" key="1">
    <source>
        <dbReference type="ARBA" id="ARBA00022741"/>
    </source>
</evidence>
<dbReference type="CDD" id="cd06170">
    <property type="entry name" value="LuxR_C_like"/>
    <property type="match status" value="1"/>
</dbReference>
<evidence type="ECO:0000256" key="2">
    <source>
        <dbReference type="ARBA" id="ARBA00022840"/>
    </source>
</evidence>
<dbReference type="SMART" id="SM00421">
    <property type="entry name" value="HTH_LUXR"/>
    <property type="match status" value="1"/>
</dbReference>
<dbReference type="InterPro" id="IPR016032">
    <property type="entry name" value="Sig_transdc_resp-reg_C-effctor"/>
</dbReference>
<keyword evidence="2" id="KW-0067">ATP-binding</keyword>
<dbReference type="Pfam" id="PF00196">
    <property type="entry name" value="GerE"/>
    <property type="match status" value="1"/>
</dbReference>
<proteinExistence type="predicted"/>
<dbReference type="SUPFAM" id="SSF48452">
    <property type="entry name" value="TPR-like"/>
    <property type="match status" value="1"/>
</dbReference>
<organism evidence="4 5">
    <name type="scientific">Streptosporangium lutulentum</name>
    <dbReference type="NCBI Taxonomy" id="1461250"/>
    <lineage>
        <taxon>Bacteria</taxon>
        <taxon>Bacillati</taxon>
        <taxon>Actinomycetota</taxon>
        <taxon>Actinomycetes</taxon>
        <taxon>Streptosporangiales</taxon>
        <taxon>Streptosporangiaceae</taxon>
        <taxon>Streptosporangium</taxon>
    </lineage>
</organism>
<dbReference type="Proteomes" id="UP001225356">
    <property type="component" value="Unassembled WGS sequence"/>
</dbReference>
<dbReference type="Gene3D" id="1.10.10.10">
    <property type="entry name" value="Winged helix-like DNA-binding domain superfamily/Winged helix DNA-binding domain"/>
    <property type="match status" value="1"/>
</dbReference>
<dbReference type="PROSITE" id="PS00622">
    <property type="entry name" value="HTH_LUXR_1"/>
    <property type="match status" value="1"/>
</dbReference>
<dbReference type="SUPFAM" id="SSF46894">
    <property type="entry name" value="C-terminal effector domain of the bipartite response regulators"/>
    <property type="match status" value="1"/>
</dbReference>
<protein>
    <submittedName>
        <fullName evidence="4">DNA-binding CsgD family transcriptional regulator</fullName>
    </submittedName>
</protein>
<dbReference type="PANTHER" id="PTHR16305">
    <property type="entry name" value="TESTICULAR SOLUBLE ADENYLYL CYCLASE"/>
    <property type="match status" value="1"/>
</dbReference>
<keyword evidence="1" id="KW-0547">Nucleotide-binding</keyword>
<evidence type="ECO:0000313" key="5">
    <source>
        <dbReference type="Proteomes" id="UP001225356"/>
    </source>
</evidence>
<dbReference type="InterPro" id="IPR036388">
    <property type="entry name" value="WH-like_DNA-bd_sf"/>
</dbReference>